<feature type="non-terminal residue" evidence="1">
    <location>
        <position position="1"/>
    </location>
</feature>
<sequence>EVLNVEFRNVIQLLAQSVANQNNQQVLVPTNTNGGSVAARVRDFGRINRPEFLGSPVGEDPQNFIDEVKKIFGVMQVTGNDRVELASYQLKDVAHIWFTPWK</sequence>
<dbReference type="AlphaFoldDB" id="A0AAF0TZ97"/>
<name>A0AAF0TZ97_SOLVR</name>
<evidence type="ECO:0000313" key="2">
    <source>
        <dbReference type="Proteomes" id="UP001234989"/>
    </source>
</evidence>
<reference evidence="1" key="1">
    <citation type="submission" date="2023-08" db="EMBL/GenBank/DDBJ databases">
        <title>A de novo genome assembly of Solanum verrucosum Schlechtendal, a Mexican diploid species geographically isolated from the other diploid A-genome species in potato relatives.</title>
        <authorList>
            <person name="Hosaka K."/>
        </authorList>
    </citation>
    <scope>NUCLEOTIDE SEQUENCE</scope>
    <source>
        <tissue evidence="1">Young leaves</tissue>
    </source>
</reference>
<organism evidence="1 2">
    <name type="scientific">Solanum verrucosum</name>
    <dbReference type="NCBI Taxonomy" id="315347"/>
    <lineage>
        <taxon>Eukaryota</taxon>
        <taxon>Viridiplantae</taxon>
        <taxon>Streptophyta</taxon>
        <taxon>Embryophyta</taxon>
        <taxon>Tracheophyta</taxon>
        <taxon>Spermatophyta</taxon>
        <taxon>Magnoliopsida</taxon>
        <taxon>eudicotyledons</taxon>
        <taxon>Gunneridae</taxon>
        <taxon>Pentapetalae</taxon>
        <taxon>asterids</taxon>
        <taxon>lamiids</taxon>
        <taxon>Solanales</taxon>
        <taxon>Solanaceae</taxon>
        <taxon>Solanoideae</taxon>
        <taxon>Solaneae</taxon>
        <taxon>Solanum</taxon>
    </lineage>
</organism>
<feature type="non-terminal residue" evidence="1">
    <location>
        <position position="102"/>
    </location>
</feature>
<dbReference type="EMBL" id="CP133617">
    <property type="protein sequence ID" value="WMV33235.1"/>
    <property type="molecule type" value="Genomic_DNA"/>
</dbReference>
<accession>A0AAF0TZ97</accession>
<dbReference type="Proteomes" id="UP001234989">
    <property type="component" value="Chromosome 6"/>
</dbReference>
<protein>
    <recommendedName>
        <fullName evidence="3">Gag-pol polyprotein</fullName>
    </recommendedName>
</protein>
<proteinExistence type="predicted"/>
<evidence type="ECO:0008006" key="3">
    <source>
        <dbReference type="Google" id="ProtNLM"/>
    </source>
</evidence>
<gene>
    <name evidence="1" type="ORF">MTR67_026620</name>
</gene>
<evidence type="ECO:0000313" key="1">
    <source>
        <dbReference type="EMBL" id="WMV33235.1"/>
    </source>
</evidence>
<keyword evidence="2" id="KW-1185">Reference proteome</keyword>